<evidence type="ECO:0000256" key="1">
    <source>
        <dbReference type="SAM" id="MobiDB-lite"/>
    </source>
</evidence>
<comment type="caution">
    <text evidence="3">The sequence shown here is derived from an EMBL/GenBank/DDBJ whole genome shotgun (WGS) entry which is preliminary data.</text>
</comment>
<dbReference type="EMBL" id="LGAV01000001">
    <property type="protein sequence ID" value="KOS15877.1"/>
    <property type="molecule type" value="Genomic_DNA"/>
</dbReference>
<organism evidence="3 4">
    <name type="scientific">Malassezia pachydermatis</name>
    <dbReference type="NCBI Taxonomy" id="77020"/>
    <lineage>
        <taxon>Eukaryota</taxon>
        <taxon>Fungi</taxon>
        <taxon>Dikarya</taxon>
        <taxon>Basidiomycota</taxon>
        <taxon>Ustilaginomycotina</taxon>
        <taxon>Malasseziomycetes</taxon>
        <taxon>Malasseziales</taxon>
        <taxon>Malasseziaceae</taxon>
        <taxon>Malassezia</taxon>
    </lineage>
</organism>
<dbReference type="RefSeq" id="XP_017993509.1">
    <property type="nucleotide sequence ID" value="XM_018137545.1"/>
</dbReference>
<feature type="domain" description="BOD1/SHG1" evidence="2">
    <location>
        <begin position="24"/>
        <end position="110"/>
    </location>
</feature>
<reference evidence="3 4" key="1">
    <citation type="submission" date="2015-07" db="EMBL/GenBank/DDBJ databases">
        <title>Draft Genome Sequence of Malassezia furfur CBS1878 and Malassezia pachydermatis CBS1879.</title>
        <authorList>
            <person name="Triana S."/>
            <person name="Ohm R."/>
            <person name="Gonzalez A."/>
            <person name="DeCock H."/>
            <person name="Restrepo S."/>
            <person name="Celis A."/>
        </authorList>
    </citation>
    <scope>NUCLEOTIDE SEQUENCE [LARGE SCALE GENOMIC DNA]</scope>
    <source>
        <strain evidence="3 4">CBS 1879</strain>
    </source>
</reference>
<feature type="region of interest" description="Disordered" evidence="1">
    <location>
        <begin position="1"/>
        <end position="20"/>
    </location>
</feature>
<dbReference type="Proteomes" id="UP000037751">
    <property type="component" value="Unassembled WGS sequence"/>
</dbReference>
<protein>
    <recommendedName>
        <fullName evidence="2">BOD1/SHG1 domain-containing protein</fullName>
    </recommendedName>
</protein>
<dbReference type="AlphaFoldDB" id="A0A0M8MSI0"/>
<dbReference type="GeneID" id="28729421"/>
<accession>A0A0M8MSI0</accession>
<evidence type="ECO:0000313" key="4">
    <source>
        <dbReference type="Proteomes" id="UP000037751"/>
    </source>
</evidence>
<sequence>MIDTPSPAADTNSGEPTWPLPDTLVDQYKQQGHFDQTRKALYQAFLQSEQYKEVHAKLHAFMQAYVEKGADRLVYRDARLRHSDLMHALNREPWFEEAMSALANTKDESQTTSQPWLDEHGDLAQQVRAQLALMLDARTEENEAS</sequence>
<dbReference type="OrthoDB" id="5579731at2759"/>
<proteinExistence type="predicted"/>
<dbReference type="VEuPathDB" id="FungiDB:Malapachy_3066"/>
<evidence type="ECO:0000259" key="2">
    <source>
        <dbReference type="Pfam" id="PF05205"/>
    </source>
</evidence>
<keyword evidence="4" id="KW-1185">Reference proteome</keyword>
<name>A0A0M8MSI0_9BASI</name>
<evidence type="ECO:0000313" key="3">
    <source>
        <dbReference type="EMBL" id="KOS15877.1"/>
    </source>
</evidence>
<dbReference type="Pfam" id="PF05205">
    <property type="entry name" value="COMPASS-Shg1"/>
    <property type="match status" value="1"/>
</dbReference>
<dbReference type="InterPro" id="IPR055264">
    <property type="entry name" value="BOD1/SHG1_dom"/>
</dbReference>
<gene>
    <name evidence="3" type="ORF">Malapachy_3066</name>
</gene>